<dbReference type="SUPFAM" id="SSF48179">
    <property type="entry name" value="6-phosphogluconate dehydrogenase C-terminal domain-like"/>
    <property type="match status" value="1"/>
</dbReference>
<dbReference type="Proteomes" id="UP000565089">
    <property type="component" value="Unassembled WGS sequence"/>
</dbReference>
<comment type="similarity">
    <text evidence="2">Belongs to the 3-hydroxyacyl-CoA dehydrogenase family.</text>
</comment>
<evidence type="ECO:0000256" key="5">
    <source>
        <dbReference type="SAM" id="MobiDB-lite"/>
    </source>
</evidence>
<protein>
    <submittedName>
        <fullName evidence="8">3-hydroxybutyryl-CoA dehydrogenase</fullName>
        <ecNumber evidence="8">1.1.1.157</ecNumber>
    </submittedName>
</protein>
<dbReference type="Pfam" id="PF02737">
    <property type="entry name" value="3HCDH_N"/>
    <property type="match status" value="1"/>
</dbReference>
<feature type="site" description="Important for catalytic activity" evidence="4">
    <location>
        <position position="173"/>
    </location>
</feature>
<sequence>MSTATAASVTSGTHAEPDPAAEPAVTEETTAALAIRRVGVVGCGVMGAGLAEVCARAGRDVLVAASGAEGLARGRDRLERSLAAGVRRGKVTEADRDAALARVSFTTDLAALRDRQLVLEAAPEDEPTKLRLFRALDDIVEDRAAILASNTSALSIMRLARATSRPGQVLGLHFFNPAPVLPLVEVVGSLLTHDRTRRIAAEFAGAVLGKQVVQAADRSGFVVNALLIPYLLAAVRMYESGFAAAEDIDKAMMLGCSHPMGPLALADLIGLDTVAAIGTALYEESKEPTHAVPPLLSRMVDGGLLGRKSGQGFYTY</sequence>
<evidence type="ECO:0000313" key="8">
    <source>
        <dbReference type="EMBL" id="MBB4712576.1"/>
    </source>
</evidence>
<dbReference type="RefSeq" id="WP_184908664.1">
    <property type="nucleotide sequence ID" value="NZ_JACHMS010000001.1"/>
</dbReference>
<evidence type="ECO:0000256" key="3">
    <source>
        <dbReference type="ARBA" id="ARBA00023002"/>
    </source>
</evidence>
<evidence type="ECO:0000256" key="2">
    <source>
        <dbReference type="ARBA" id="ARBA00009463"/>
    </source>
</evidence>
<comment type="caution">
    <text evidence="8">The sequence shown here is derived from an EMBL/GenBank/DDBJ whole genome shotgun (WGS) entry which is preliminary data.</text>
</comment>
<dbReference type="PANTHER" id="PTHR48075">
    <property type="entry name" value="3-HYDROXYACYL-COA DEHYDROGENASE FAMILY PROTEIN"/>
    <property type="match status" value="1"/>
</dbReference>
<dbReference type="InterPro" id="IPR006108">
    <property type="entry name" value="3HC_DH_C"/>
</dbReference>
<gene>
    <name evidence="8" type="ORF">BJ965_002458</name>
</gene>
<dbReference type="InterPro" id="IPR008927">
    <property type="entry name" value="6-PGluconate_DH-like_C_sf"/>
</dbReference>
<dbReference type="Gene3D" id="3.40.50.720">
    <property type="entry name" value="NAD(P)-binding Rossmann-like Domain"/>
    <property type="match status" value="1"/>
</dbReference>
<proteinExistence type="inferred from homology"/>
<dbReference type="InterPro" id="IPR006176">
    <property type="entry name" value="3-OHacyl-CoA_DH_NAD-bd"/>
</dbReference>
<dbReference type="InterPro" id="IPR036291">
    <property type="entry name" value="NAD(P)-bd_dom_sf"/>
</dbReference>
<evidence type="ECO:0000256" key="4">
    <source>
        <dbReference type="PIRSR" id="PIRSR000105-1"/>
    </source>
</evidence>
<accession>A0A7W7GG78</accession>
<feature type="domain" description="3-hydroxyacyl-CoA dehydrogenase C-terminal" evidence="6">
    <location>
        <begin position="220"/>
        <end position="316"/>
    </location>
</feature>
<evidence type="ECO:0000256" key="1">
    <source>
        <dbReference type="ARBA" id="ARBA00005086"/>
    </source>
</evidence>
<dbReference type="PIRSF" id="PIRSF000105">
    <property type="entry name" value="HCDH"/>
    <property type="match status" value="1"/>
</dbReference>
<dbReference type="InterPro" id="IPR022694">
    <property type="entry name" value="3-OHacyl-CoA_DH"/>
</dbReference>
<dbReference type="PANTHER" id="PTHR48075:SF9">
    <property type="entry name" value="3-HYDROXYBUTYRYL-COA DEHYDROGENASE"/>
    <property type="match status" value="1"/>
</dbReference>
<dbReference type="SUPFAM" id="SSF51735">
    <property type="entry name" value="NAD(P)-binding Rossmann-fold domains"/>
    <property type="match status" value="1"/>
</dbReference>
<feature type="region of interest" description="Disordered" evidence="5">
    <location>
        <begin position="1"/>
        <end position="26"/>
    </location>
</feature>
<dbReference type="EMBL" id="JACHMS010000001">
    <property type="protein sequence ID" value="MBB4712576.1"/>
    <property type="molecule type" value="Genomic_DNA"/>
</dbReference>
<name>A0A7W7GG78_9ACTN</name>
<dbReference type="GeneID" id="95794448"/>
<dbReference type="GO" id="GO:0006635">
    <property type="term" value="P:fatty acid beta-oxidation"/>
    <property type="evidence" value="ECO:0007669"/>
    <property type="project" value="TreeGrafter"/>
</dbReference>
<feature type="domain" description="3-hydroxyacyl-CoA dehydrogenase NAD binding" evidence="7">
    <location>
        <begin position="38"/>
        <end position="217"/>
    </location>
</feature>
<feature type="compositionally biased region" description="Low complexity" evidence="5">
    <location>
        <begin position="1"/>
        <end position="14"/>
    </location>
</feature>
<dbReference type="AlphaFoldDB" id="A0A7W7GG78"/>
<organism evidence="8 9">
    <name type="scientific">Streptomyces luteogriseus</name>
    <dbReference type="NCBI Taxonomy" id="68233"/>
    <lineage>
        <taxon>Bacteria</taxon>
        <taxon>Bacillati</taxon>
        <taxon>Actinomycetota</taxon>
        <taxon>Actinomycetes</taxon>
        <taxon>Kitasatosporales</taxon>
        <taxon>Streptomycetaceae</taxon>
        <taxon>Streptomyces</taxon>
    </lineage>
</organism>
<dbReference type="Pfam" id="PF00725">
    <property type="entry name" value="3HCDH"/>
    <property type="match status" value="1"/>
</dbReference>
<dbReference type="GO" id="GO:0008691">
    <property type="term" value="F:3-hydroxybutyryl-CoA dehydrogenase activity"/>
    <property type="evidence" value="ECO:0007669"/>
    <property type="project" value="UniProtKB-EC"/>
</dbReference>
<evidence type="ECO:0000259" key="7">
    <source>
        <dbReference type="Pfam" id="PF02737"/>
    </source>
</evidence>
<keyword evidence="9" id="KW-1185">Reference proteome</keyword>
<keyword evidence="3 8" id="KW-0560">Oxidoreductase</keyword>
<dbReference type="NCBIfam" id="NF005875">
    <property type="entry name" value="PRK07819.1"/>
    <property type="match status" value="1"/>
</dbReference>
<dbReference type="InterPro" id="IPR013328">
    <property type="entry name" value="6PGD_dom2"/>
</dbReference>
<dbReference type="GO" id="GO:0070403">
    <property type="term" value="F:NAD+ binding"/>
    <property type="evidence" value="ECO:0007669"/>
    <property type="project" value="InterPro"/>
</dbReference>
<comment type="pathway">
    <text evidence="1">Lipid metabolism; butanoate metabolism.</text>
</comment>
<dbReference type="Gene3D" id="1.10.1040.10">
    <property type="entry name" value="N-(1-d-carboxylethyl)-l-norvaline Dehydrogenase, domain 2"/>
    <property type="match status" value="1"/>
</dbReference>
<evidence type="ECO:0000259" key="6">
    <source>
        <dbReference type="Pfam" id="PF00725"/>
    </source>
</evidence>
<reference evidence="8 9" key="1">
    <citation type="submission" date="2020-08" db="EMBL/GenBank/DDBJ databases">
        <title>Sequencing the genomes of 1000 actinobacteria strains.</title>
        <authorList>
            <person name="Klenk H.-P."/>
        </authorList>
    </citation>
    <scope>NUCLEOTIDE SEQUENCE [LARGE SCALE GENOMIC DNA]</scope>
    <source>
        <strain evidence="8 9">DSM 40483</strain>
    </source>
</reference>
<evidence type="ECO:0000313" key="9">
    <source>
        <dbReference type="Proteomes" id="UP000565089"/>
    </source>
</evidence>
<dbReference type="EC" id="1.1.1.157" evidence="8"/>